<organism evidence="1 2">
    <name type="scientific">Aplysia californica</name>
    <name type="common">California sea hare</name>
    <dbReference type="NCBI Taxonomy" id="6500"/>
    <lineage>
        <taxon>Eukaryota</taxon>
        <taxon>Metazoa</taxon>
        <taxon>Spiralia</taxon>
        <taxon>Lophotrochozoa</taxon>
        <taxon>Mollusca</taxon>
        <taxon>Gastropoda</taxon>
        <taxon>Heterobranchia</taxon>
        <taxon>Euthyneura</taxon>
        <taxon>Tectipleura</taxon>
        <taxon>Aplysiida</taxon>
        <taxon>Aplysioidea</taxon>
        <taxon>Aplysiidae</taxon>
        <taxon>Aplysia</taxon>
    </lineage>
</organism>
<keyword evidence="2" id="KW-0808">Transferase</keyword>
<name>A0ABM1AFI2_APLCA</name>
<evidence type="ECO:0000313" key="2">
    <source>
        <dbReference type="RefSeq" id="XP_012946652.1"/>
    </source>
</evidence>
<dbReference type="InterPro" id="IPR011009">
    <property type="entry name" value="Kinase-like_dom_sf"/>
</dbReference>
<sequence length="76" mass="8663">MKIIVEEPQLKLSDEQFSPQLVDFVNKCLNKMPALRLSGQHLLSHPFLQSQPGFDPSVISQMVMSRQRPAHETMDS</sequence>
<accession>A0ABM1AFI2</accession>
<dbReference type="Proteomes" id="UP000694888">
    <property type="component" value="Unplaced"/>
</dbReference>
<dbReference type="RefSeq" id="XP_012946652.1">
    <property type="nucleotide sequence ID" value="XM_013091198.1"/>
</dbReference>
<gene>
    <name evidence="2" type="primary">LOC101855850</name>
</gene>
<protein>
    <submittedName>
        <fullName evidence="2">Dual specificity mitogen-activated protein kinase kinase 3</fullName>
    </submittedName>
</protein>
<keyword evidence="2" id="KW-0418">Kinase</keyword>
<dbReference type="GO" id="GO:0016301">
    <property type="term" value="F:kinase activity"/>
    <property type="evidence" value="ECO:0007669"/>
    <property type="project" value="UniProtKB-KW"/>
</dbReference>
<reference evidence="2" key="1">
    <citation type="submission" date="2025-08" db="UniProtKB">
        <authorList>
            <consortium name="RefSeq"/>
        </authorList>
    </citation>
    <scope>IDENTIFICATION</scope>
</reference>
<evidence type="ECO:0000313" key="1">
    <source>
        <dbReference type="Proteomes" id="UP000694888"/>
    </source>
</evidence>
<keyword evidence="1" id="KW-1185">Reference proteome</keyword>
<dbReference type="GeneID" id="101855850"/>
<proteinExistence type="predicted"/>
<dbReference type="SUPFAM" id="SSF56112">
    <property type="entry name" value="Protein kinase-like (PK-like)"/>
    <property type="match status" value="1"/>
</dbReference>
<dbReference type="Gene3D" id="1.10.510.10">
    <property type="entry name" value="Transferase(Phosphotransferase) domain 1"/>
    <property type="match status" value="1"/>
</dbReference>